<dbReference type="AlphaFoldDB" id="A0A1F5ZQT0"/>
<feature type="transmembrane region" description="Helical" evidence="19">
    <location>
        <begin position="53"/>
        <end position="73"/>
    </location>
</feature>
<keyword evidence="6 19" id="KW-0812">Transmembrane</keyword>
<dbReference type="GO" id="GO:0046872">
    <property type="term" value="F:metal ion binding"/>
    <property type="evidence" value="ECO:0007669"/>
    <property type="project" value="UniProtKB-KW"/>
</dbReference>
<evidence type="ECO:0000256" key="18">
    <source>
        <dbReference type="PIRSR" id="PIRSR600829-4"/>
    </source>
</evidence>
<accession>A0A1F5ZQT0</accession>
<evidence type="ECO:0000256" key="4">
    <source>
        <dbReference type="ARBA" id="ARBA00022516"/>
    </source>
</evidence>
<keyword evidence="9 17" id="KW-0067">ATP-binding</keyword>
<feature type="transmembrane region" description="Helical" evidence="19">
    <location>
        <begin position="29"/>
        <end position="47"/>
    </location>
</feature>
<dbReference type="Gene3D" id="1.10.287.3610">
    <property type="match status" value="1"/>
</dbReference>
<evidence type="ECO:0000256" key="13">
    <source>
        <dbReference type="ARBA" id="ARBA00023209"/>
    </source>
</evidence>
<comment type="caution">
    <text evidence="20">The sequence shown here is derived from an EMBL/GenBank/DDBJ whole genome shotgun (WGS) entry which is preliminary data.</text>
</comment>
<evidence type="ECO:0000256" key="19">
    <source>
        <dbReference type="SAM" id="Phobius"/>
    </source>
</evidence>
<evidence type="ECO:0000313" key="20">
    <source>
        <dbReference type="EMBL" id="OGG14860.1"/>
    </source>
</evidence>
<keyword evidence="5" id="KW-0808">Transferase</keyword>
<dbReference type="GO" id="GO:0005524">
    <property type="term" value="F:ATP binding"/>
    <property type="evidence" value="ECO:0007669"/>
    <property type="project" value="UniProtKB-KW"/>
</dbReference>
<dbReference type="GO" id="GO:0008654">
    <property type="term" value="P:phospholipid biosynthetic process"/>
    <property type="evidence" value="ECO:0007669"/>
    <property type="project" value="UniProtKB-KW"/>
</dbReference>
<evidence type="ECO:0000256" key="11">
    <source>
        <dbReference type="ARBA" id="ARBA00023098"/>
    </source>
</evidence>
<evidence type="ECO:0000313" key="21">
    <source>
        <dbReference type="Proteomes" id="UP000177416"/>
    </source>
</evidence>
<feature type="binding site" evidence="18">
    <location>
        <position position="74"/>
    </location>
    <ligand>
        <name>a divalent metal cation</name>
        <dbReference type="ChEBI" id="CHEBI:60240"/>
    </ligand>
</feature>
<evidence type="ECO:0000256" key="9">
    <source>
        <dbReference type="ARBA" id="ARBA00022840"/>
    </source>
</evidence>
<dbReference type="InterPro" id="IPR033717">
    <property type="entry name" value="UDPK"/>
</dbReference>
<evidence type="ECO:0000256" key="8">
    <source>
        <dbReference type="ARBA" id="ARBA00022777"/>
    </source>
</evidence>
<dbReference type="Pfam" id="PF01219">
    <property type="entry name" value="DAGK_prokar"/>
    <property type="match status" value="1"/>
</dbReference>
<evidence type="ECO:0000256" key="7">
    <source>
        <dbReference type="ARBA" id="ARBA00022741"/>
    </source>
</evidence>
<keyword evidence="18" id="KW-0460">Magnesium</keyword>
<keyword evidence="11" id="KW-0443">Lipid metabolism</keyword>
<evidence type="ECO:0000256" key="10">
    <source>
        <dbReference type="ARBA" id="ARBA00022989"/>
    </source>
</evidence>
<evidence type="ECO:0000256" key="2">
    <source>
        <dbReference type="ARBA" id="ARBA00005967"/>
    </source>
</evidence>
<evidence type="ECO:0000256" key="5">
    <source>
        <dbReference type="ARBA" id="ARBA00022679"/>
    </source>
</evidence>
<protein>
    <recommendedName>
        <fullName evidence="22">Diacylglycerol kinase</fullName>
    </recommendedName>
</protein>
<evidence type="ECO:0000256" key="15">
    <source>
        <dbReference type="PIRSR" id="PIRSR600829-1"/>
    </source>
</evidence>
<proteinExistence type="inferred from homology"/>
<reference evidence="20 21" key="1">
    <citation type="journal article" date="2016" name="Nat. Commun.">
        <title>Thousands of microbial genomes shed light on interconnected biogeochemical processes in an aquifer system.</title>
        <authorList>
            <person name="Anantharaman K."/>
            <person name="Brown C.T."/>
            <person name="Hug L.A."/>
            <person name="Sharon I."/>
            <person name="Castelle C.J."/>
            <person name="Probst A.J."/>
            <person name="Thomas B.C."/>
            <person name="Singh A."/>
            <person name="Wilkins M.J."/>
            <person name="Karaoz U."/>
            <person name="Brodie E.L."/>
            <person name="Williams K.H."/>
            <person name="Hubbard S.S."/>
            <person name="Banfield J.F."/>
        </authorList>
    </citation>
    <scope>NUCLEOTIDE SEQUENCE [LARGE SCALE GENOMIC DNA]</scope>
</reference>
<evidence type="ECO:0000256" key="16">
    <source>
        <dbReference type="PIRSR" id="PIRSR600829-2"/>
    </source>
</evidence>
<keyword evidence="13" id="KW-0594">Phospholipid biosynthesis</keyword>
<feature type="transmembrane region" description="Helical" evidence="19">
    <location>
        <begin position="94"/>
        <end position="115"/>
    </location>
</feature>
<evidence type="ECO:0000256" key="1">
    <source>
        <dbReference type="ARBA" id="ARBA00004651"/>
    </source>
</evidence>
<evidence type="ECO:0000256" key="3">
    <source>
        <dbReference type="ARBA" id="ARBA00022475"/>
    </source>
</evidence>
<evidence type="ECO:0000256" key="14">
    <source>
        <dbReference type="ARBA" id="ARBA00023264"/>
    </source>
</evidence>
<dbReference type="InterPro" id="IPR000829">
    <property type="entry name" value="DAGK"/>
</dbReference>
<evidence type="ECO:0000256" key="12">
    <source>
        <dbReference type="ARBA" id="ARBA00023136"/>
    </source>
</evidence>
<keyword evidence="14" id="KW-1208">Phospholipid metabolism</keyword>
<keyword evidence="18" id="KW-0479">Metal-binding</keyword>
<gene>
    <name evidence="20" type="ORF">A2875_01265</name>
</gene>
<feature type="active site" description="Proton acceptor" evidence="15">
    <location>
        <position position="67"/>
    </location>
</feature>
<evidence type="ECO:0000256" key="6">
    <source>
        <dbReference type="ARBA" id="ARBA00022692"/>
    </source>
</evidence>
<dbReference type="PANTHER" id="PTHR34299:SF1">
    <property type="entry name" value="DIACYLGLYCEROL KINASE"/>
    <property type="match status" value="1"/>
</dbReference>
<dbReference type="Proteomes" id="UP000177416">
    <property type="component" value="Unassembled WGS sequence"/>
</dbReference>
<keyword evidence="3" id="KW-1003">Cell membrane</keyword>
<comment type="cofactor">
    <cofactor evidence="18">
        <name>Mg(2+)</name>
        <dbReference type="ChEBI" id="CHEBI:18420"/>
    </cofactor>
    <text evidence="18">Mn(2+), Zn(2+), Cd(2+) and Co(2+) support activity to lesser extents.</text>
</comment>
<comment type="similarity">
    <text evidence="2">Belongs to the bacterial diacylglycerol kinase family.</text>
</comment>
<keyword evidence="12 19" id="KW-0472">Membrane</keyword>
<dbReference type="InterPro" id="IPR036945">
    <property type="entry name" value="DAGK_sf"/>
</dbReference>
<organism evidence="20 21">
    <name type="scientific">Candidatus Gottesmanbacteria bacterium RIFCSPHIGHO2_01_FULL_46_14</name>
    <dbReference type="NCBI Taxonomy" id="1798380"/>
    <lineage>
        <taxon>Bacteria</taxon>
        <taxon>Candidatus Gottesmaniibacteriota</taxon>
    </lineage>
</organism>
<keyword evidence="8" id="KW-0418">Kinase</keyword>
<dbReference type="PANTHER" id="PTHR34299">
    <property type="entry name" value="DIACYLGLYCEROL KINASE"/>
    <property type="match status" value="1"/>
</dbReference>
<evidence type="ECO:0008006" key="22">
    <source>
        <dbReference type="Google" id="ProtNLM"/>
    </source>
</evidence>
<dbReference type="GO" id="GO:0005886">
    <property type="term" value="C:plasma membrane"/>
    <property type="evidence" value="ECO:0007669"/>
    <property type="project" value="UniProtKB-SubCell"/>
</dbReference>
<keyword evidence="10 19" id="KW-1133">Transmembrane helix</keyword>
<dbReference type="EMBL" id="MFJJ01000011">
    <property type="protein sequence ID" value="OGG14860.1"/>
    <property type="molecule type" value="Genomic_DNA"/>
</dbReference>
<comment type="subcellular location">
    <subcellularLocation>
        <location evidence="1">Cell membrane</location>
        <topology evidence="1">Multi-pass membrane protein</topology>
    </subcellularLocation>
</comment>
<feature type="binding site" evidence="17">
    <location>
        <position position="74"/>
    </location>
    <ligand>
        <name>ATP</name>
        <dbReference type="ChEBI" id="CHEBI:30616"/>
    </ligand>
</feature>
<dbReference type="GO" id="GO:0016301">
    <property type="term" value="F:kinase activity"/>
    <property type="evidence" value="ECO:0007669"/>
    <property type="project" value="UniProtKB-KW"/>
</dbReference>
<sequence>MREALRKHHDSIKTALAGLLWSVKTQPNFKIHLILSVFVLTLGWYLRISYMEMAMLVFAIVLGLSGEMTNTALEAMTDLITTEWRQEAKIAKDVAAGMMFLVALGAIGIALFVLLPHIL</sequence>
<dbReference type="CDD" id="cd14265">
    <property type="entry name" value="UDPK_IM_like"/>
    <property type="match status" value="1"/>
</dbReference>
<keyword evidence="7 17" id="KW-0547">Nucleotide-binding</keyword>
<feature type="binding site" evidence="17">
    <location>
        <begin position="92"/>
        <end position="93"/>
    </location>
    <ligand>
        <name>ATP</name>
        <dbReference type="ChEBI" id="CHEBI:30616"/>
    </ligand>
</feature>
<evidence type="ECO:0000256" key="17">
    <source>
        <dbReference type="PIRSR" id="PIRSR600829-3"/>
    </source>
</evidence>
<feature type="binding site" evidence="16">
    <location>
        <position position="67"/>
    </location>
    <ligand>
        <name>substrate</name>
    </ligand>
</feature>
<name>A0A1F5ZQT0_9BACT</name>
<keyword evidence="4" id="KW-0444">Lipid biosynthesis</keyword>